<evidence type="ECO:0000313" key="4">
    <source>
        <dbReference type="Proteomes" id="UP000525987"/>
    </source>
</evidence>
<dbReference type="Gene3D" id="3.40.50.2000">
    <property type="entry name" value="Glycogen Phosphorylase B"/>
    <property type="match status" value="2"/>
</dbReference>
<dbReference type="InterPro" id="IPR001296">
    <property type="entry name" value="Glyco_trans_1"/>
</dbReference>
<reference evidence="3 4" key="1">
    <citation type="submission" date="2020-08" db="EMBL/GenBank/DDBJ databases">
        <title>Genomic Encyclopedia of Type Strains, Phase III (KMG-III): the genomes of soil and plant-associated and newly described type strains.</title>
        <authorList>
            <person name="Whitman W."/>
        </authorList>
    </citation>
    <scope>NUCLEOTIDE SEQUENCE [LARGE SCALE GENOMIC DNA]</scope>
    <source>
        <strain evidence="3 4">CECT 5995</strain>
    </source>
</reference>
<dbReference type="Proteomes" id="UP000525987">
    <property type="component" value="Unassembled WGS sequence"/>
</dbReference>
<dbReference type="EMBL" id="JACHXM010000024">
    <property type="protein sequence ID" value="MBB3142615.1"/>
    <property type="molecule type" value="Genomic_DNA"/>
</dbReference>
<proteinExistence type="predicted"/>
<organism evidence="3 4">
    <name type="scientific">Halomonas organivorans</name>
    <dbReference type="NCBI Taxonomy" id="257772"/>
    <lineage>
        <taxon>Bacteria</taxon>
        <taxon>Pseudomonadati</taxon>
        <taxon>Pseudomonadota</taxon>
        <taxon>Gammaproteobacteria</taxon>
        <taxon>Oceanospirillales</taxon>
        <taxon>Halomonadaceae</taxon>
        <taxon>Halomonas</taxon>
    </lineage>
</organism>
<dbReference type="RefSeq" id="WP_183388984.1">
    <property type="nucleotide sequence ID" value="NZ_JACHXM010000024.1"/>
</dbReference>
<dbReference type="PANTHER" id="PTHR45947:SF3">
    <property type="entry name" value="SULFOQUINOVOSYL TRANSFERASE SQD2"/>
    <property type="match status" value="1"/>
</dbReference>
<dbReference type="Pfam" id="PF00534">
    <property type="entry name" value="Glycos_transf_1"/>
    <property type="match status" value="1"/>
</dbReference>
<dbReference type="SUPFAM" id="SSF53756">
    <property type="entry name" value="UDP-Glycosyltransferase/glycogen phosphorylase"/>
    <property type="match status" value="1"/>
</dbReference>
<evidence type="ECO:0000259" key="2">
    <source>
        <dbReference type="Pfam" id="PF13439"/>
    </source>
</evidence>
<accession>A0A7W5C0I5</accession>
<dbReference type="InterPro" id="IPR050194">
    <property type="entry name" value="Glycosyltransferase_grp1"/>
</dbReference>
<dbReference type="CDD" id="cd03801">
    <property type="entry name" value="GT4_PimA-like"/>
    <property type="match status" value="1"/>
</dbReference>
<dbReference type="Pfam" id="PF13439">
    <property type="entry name" value="Glyco_transf_4"/>
    <property type="match status" value="1"/>
</dbReference>
<dbReference type="InterPro" id="IPR028098">
    <property type="entry name" value="Glyco_trans_4-like_N"/>
</dbReference>
<evidence type="ECO:0000259" key="1">
    <source>
        <dbReference type="Pfam" id="PF00534"/>
    </source>
</evidence>
<evidence type="ECO:0000313" key="3">
    <source>
        <dbReference type="EMBL" id="MBB3142615.1"/>
    </source>
</evidence>
<gene>
    <name evidence="3" type="ORF">FHR96_003515</name>
</gene>
<dbReference type="GO" id="GO:0016758">
    <property type="term" value="F:hexosyltransferase activity"/>
    <property type="evidence" value="ECO:0007669"/>
    <property type="project" value="TreeGrafter"/>
</dbReference>
<feature type="domain" description="Glycosyltransferase subfamily 4-like N-terminal" evidence="2">
    <location>
        <begin position="18"/>
        <end position="160"/>
    </location>
</feature>
<dbReference type="AlphaFoldDB" id="A0A7W5C0I5"/>
<sequence length="480" mass="53687">MSASLHLLIPVFFTAPQGGLHENVRATVQFMLSRKHLVTVVCRPGPFAEQLRGSGVGVIETDYQVDSLAAAFTAIQELHEQQPLDLVHVHPFVSRQLGVMVSRILGLPCVATMHGKYSDVLPSQIDYLDAVFTVSEGIRHYLLTEGGVQHPEKLHVVPNTPDAKLFKAVYVASLPETTGKVVVSLVTRLDQDKAFILDVFYQAVAHAAEHYPGRIHWQVVGQGTLQETFSERVEALRGENTVSHAGWLQGEALRDAYCQSDAVIAPGRCALEAMSCGVPAIALGSKGYNGLVDSATWQQAVFSNFGGVGDKHESYQQGAVEKDLDRLMRSRADRRGLGHFGRQVVRQCFNESEMNRRLLNFYRLVIAAYKADPRPRVSAEAFLELRLEGLEISRPRPDLLVLEHRCKQPEKLRFAWYLFRDGEVIEKFMYRPEPKREIPLPGPGAYQVRCYVQDEHKRRISFVGAEAVVEPDIAEVPDQR</sequence>
<feature type="domain" description="Glycosyl transferase family 1" evidence="1">
    <location>
        <begin position="176"/>
        <end position="294"/>
    </location>
</feature>
<dbReference type="PANTHER" id="PTHR45947">
    <property type="entry name" value="SULFOQUINOVOSYL TRANSFERASE SQD2"/>
    <property type="match status" value="1"/>
</dbReference>
<name>A0A7W5C0I5_9GAMM</name>
<keyword evidence="4" id="KW-1185">Reference proteome</keyword>
<keyword evidence="3" id="KW-0808">Transferase</keyword>
<protein>
    <submittedName>
        <fullName evidence="3">Glycosyltransferase involved in cell wall biosynthesis</fullName>
    </submittedName>
</protein>
<comment type="caution">
    <text evidence="3">The sequence shown here is derived from an EMBL/GenBank/DDBJ whole genome shotgun (WGS) entry which is preliminary data.</text>
</comment>